<dbReference type="InterPro" id="IPR013328">
    <property type="entry name" value="6PGD_dom2"/>
</dbReference>
<dbReference type="Pfam" id="PF03446">
    <property type="entry name" value="NAD_binding_2"/>
    <property type="match status" value="1"/>
</dbReference>
<dbReference type="PANTHER" id="PTHR43580">
    <property type="entry name" value="OXIDOREDUCTASE GLYR1-RELATED"/>
    <property type="match status" value="1"/>
</dbReference>
<protein>
    <submittedName>
        <fullName evidence="5">Putative oxidoreductase YfjR</fullName>
    </submittedName>
</protein>
<organism evidence="5">
    <name type="scientific">Talaromyces marneffei PM1</name>
    <dbReference type="NCBI Taxonomy" id="1077442"/>
    <lineage>
        <taxon>Eukaryota</taxon>
        <taxon>Fungi</taxon>
        <taxon>Dikarya</taxon>
        <taxon>Ascomycota</taxon>
        <taxon>Pezizomycotina</taxon>
        <taxon>Eurotiomycetes</taxon>
        <taxon>Eurotiomycetidae</taxon>
        <taxon>Eurotiales</taxon>
        <taxon>Trichocomaceae</taxon>
        <taxon>Talaromyces</taxon>
        <taxon>Talaromyces sect. Talaromyces</taxon>
    </lineage>
</organism>
<comment type="caution">
    <text evidence="5">The sequence shown here is derived from an EMBL/GenBank/DDBJ whole genome shotgun (WGS) entry which is preliminary data.</text>
</comment>
<dbReference type="InterPro" id="IPR002204">
    <property type="entry name" value="3-OH-isobutyrate_DH-rel_CS"/>
</dbReference>
<dbReference type="HOGENOM" id="CLU_035117_5_1_1"/>
<dbReference type="PIRSF" id="PIRSF000103">
    <property type="entry name" value="HIBADH"/>
    <property type="match status" value="1"/>
</dbReference>
<evidence type="ECO:0000256" key="3">
    <source>
        <dbReference type="PIRSR" id="PIRSR000103-1"/>
    </source>
</evidence>
<dbReference type="GO" id="GO:0016491">
    <property type="term" value="F:oxidoreductase activity"/>
    <property type="evidence" value="ECO:0007669"/>
    <property type="project" value="UniProtKB-KW"/>
</dbReference>
<dbReference type="SUPFAM" id="SSF48179">
    <property type="entry name" value="6-phosphogluconate dehydrogenase C-terminal domain-like"/>
    <property type="match status" value="1"/>
</dbReference>
<dbReference type="Gene3D" id="1.10.1040.10">
    <property type="entry name" value="N-(1-d-carboxylethyl)-l-norvaline Dehydrogenase, domain 2"/>
    <property type="match status" value="1"/>
</dbReference>
<dbReference type="InterPro" id="IPR015815">
    <property type="entry name" value="HIBADH-related"/>
</dbReference>
<proteinExistence type="inferred from homology"/>
<evidence type="ECO:0000259" key="4">
    <source>
        <dbReference type="Pfam" id="PF03446"/>
    </source>
</evidence>
<dbReference type="SUPFAM" id="SSF51735">
    <property type="entry name" value="NAD(P)-binding Rossmann-fold domains"/>
    <property type="match status" value="1"/>
</dbReference>
<dbReference type="EMBL" id="JPOX01000019">
    <property type="protein sequence ID" value="KFX46326.1"/>
    <property type="molecule type" value="Genomic_DNA"/>
</dbReference>
<gene>
    <name evidence="5" type="ORF">GQ26_0190690</name>
</gene>
<feature type="active site" evidence="3">
    <location>
        <position position="177"/>
    </location>
</feature>
<evidence type="ECO:0000256" key="1">
    <source>
        <dbReference type="ARBA" id="ARBA00007598"/>
    </source>
</evidence>
<dbReference type="InterPro" id="IPR036291">
    <property type="entry name" value="NAD(P)-bd_dom_sf"/>
</dbReference>
<evidence type="ECO:0000256" key="2">
    <source>
        <dbReference type="ARBA" id="ARBA00023002"/>
    </source>
</evidence>
<dbReference type="InterPro" id="IPR051265">
    <property type="entry name" value="HIBADH-related_NP60_sf"/>
</dbReference>
<feature type="domain" description="6-phosphogluconate dehydrogenase NADP-binding" evidence="4">
    <location>
        <begin position="4"/>
        <end position="155"/>
    </location>
</feature>
<dbReference type="Gene3D" id="3.40.50.720">
    <property type="entry name" value="NAD(P)-binding Rossmann-like Domain"/>
    <property type="match status" value="1"/>
</dbReference>
<keyword evidence="2" id="KW-0560">Oxidoreductase</keyword>
<sequence>MASKMALLGLGQMGQAMSSRLCNSQFLQGPMLLWNRTLQVARDQCKDTDLTKAVETITEAVAPSDIVWSCLADEEAVLSVYGEICKGEISGKLFVECSTITASGSEKVAQQLKDKGAEFVTMPVFGEPATARAGNLIVVPAGPASAVDRIRPYLEGCLAGAVIDFSDEKHGQASLLKIVGNVLIMTTIEQVSELMVFSEKSGLGVDNLRKLFAAMYPGGPIKQHLLYQGHMASGEWARKVPIVTLDAVIGLTNKVAALAESLDVKLPAYQVARQHLRVAKNVSSGNADILSLYGAVRVESGLDFVNTNTTE</sequence>
<comment type="similarity">
    <text evidence="1">Belongs to the HIBADH-related family. NP60 subfamily.</text>
</comment>
<name>A0A093VI07_TALMA</name>
<dbReference type="InterPro" id="IPR008927">
    <property type="entry name" value="6-PGluconate_DH-like_C_sf"/>
</dbReference>
<dbReference type="PANTHER" id="PTHR43580:SF3">
    <property type="entry name" value="6-PHOSPHOGLUCONATE DEHYDROGENASE FAMILY PROTEIN (AFU_ORTHOLOGUE AFUA_2G11600)"/>
    <property type="match status" value="1"/>
</dbReference>
<dbReference type="AlphaFoldDB" id="A0A093VI07"/>
<evidence type="ECO:0000313" key="5">
    <source>
        <dbReference type="EMBL" id="KFX46326.1"/>
    </source>
</evidence>
<dbReference type="PROSITE" id="PS00895">
    <property type="entry name" value="3_HYDROXYISOBUT_DH"/>
    <property type="match status" value="1"/>
</dbReference>
<accession>A0A093VI07</accession>
<dbReference type="eggNOG" id="KOG0409">
    <property type="taxonomic scope" value="Eukaryota"/>
</dbReference>
<dbReference type="InterPro" id="IPR006115">
    <property type="entry name" value="6PGDH_NADP-bd"/>
</dbReference>
<reference evidence="5" key="1">
    <citation type="journal article" date="2014" name="PLoS Genet.">
        <title>Signature Gene Expression Reveals Novel Clues to the Molecular Mechanisms of Dimorphic Transition in Penicillium marneffei.</title>
        <authorList>
            <person name="Yang E."/>
            <person name="Wang G."/>
            <person name="Cai J."/>
            <person name="Woo P.C."/>
            <person name="Lau S.K."/>
            <person name="Yuen K.-Y."/>
            <person name="Chow W.-N."/>
            <person name="Lin X."/>
        </authorList>
    </citation>
    <scope>NUCLEOTIDE SEQUENCE [LARGE SCALE GENOMIC DNA]</scope>
    <source>
        <strain evidence="5">PM1</strain>
    </source>
</reference>
<dbReference type="GO" id="GO:0050661">
    <property type="term" value="F:NADP binding"/>
    <property type="evidence" value="ECO:0007669"/>
    <property type="project" value="InterPro"/>
</dbReference>